<dbReference type="PANTHER" id="PTHR10773">
    <property type="entry name" value="DNA-DIRECTED RNA POLYMERASES I, II, AND III SUBUNIT RPABC2"/>
    <property type="match status" value="1"/>
</dbReference>
<organism evidence="3 4">
    <name type="scientific">Phaedon cochleariae</name>
    <name type="common">Mustard beetle</name>
    <dbReference type="NCBI Taxonomy" id="80249"/>
    <lineage>
        <taxon>Eukaryota</taxon>
        <taxon>Metazoa</taxon>
        <taxon>Ecdysozoa</taxon>
        <taxon>Arthropoda</taxon>
        <taxon>Hexapoda</taxon>
        <taxon>Insecta</taxon>
        <taxon>Pterygota</taxon>
        <taxon>Neoptera</taxon>
        <taxon>Endopterygota</taxon>
        <taxon>Coleoptera</taxon>
        <taxon>Polyphaga</taxon>
        <taxon>Cucujiformia</taxon>
        <taxon>Chrysomeloidea</taxon>
        <taxon>Chrysomelidae</taxon>
        <taxon>Chrysomelinae</taxon>
        <taxon>Chrysomelini</taxon>
        <taxon>Phaedon</taxon>
    </lineage>
</organism>
<dbReference type="OrthoDB" id="6773632at2759"/>
<accession>A0A9P0DPT4</accession>
<dbReference type="InterPro" id="IPR057191">
    <property type="entry name" value="DUF7869"/>
</dbReference>
<feature type="compositionally biased region" description="Basic residues" evidence="1">
    <location>
        <begin position="306"/>
        <end position="318"/>
    </location>
</feature>
<dbReference type="PANTHER" id="PTHR10773:SF19">
    <property type="match status" value="1"/>
</dbReference>
<feature type="compositionally biased region" description="Basic residues" evidence="1">
    <location>
        <begin position="363"/>
        <end position="377"/>
    </location>
</feature>
<gene>
    <name evidence="3" type="ORF">PHAECO_LOCUS7825</name>
</gene>
<feature type="region of interest" description="Disordered" evidence="1">
    <location>
        <begin position="260"/>
        <end position="399"/>
    </location>
</feature>
<evidence type="ECO:0000256" key="1">
    <source>
        <dbReference type="SAM" id="MobiDB-lite"/>
    </source>
</evidence>
<evidence type="ECO:0000313" key="4">
    <source>
        <dbReference type="Proteomes" id="UP001153737"/>
    </source>
</evidence>
<feature type="compositionally biased region" description="Polar residues" evidence="1">
    <location>
        <begin position="337"/>
        <end position="353"/>
    </location>
</feature>
<dbReference type="Proteomes" id="UP001153737">
    <property type="component" value="Chromosome 4"/>
</dbReference>
<protein>
    <recommendedName>
        <fullName evidence="2">DUF7869 domain-containing protein</fullName>
    </recommendedName>
</protein>
<evidence type="ECO:0000313" key="3">
    <source>
        <dbReference type="EMBL" id="CAH1163448.1"/>
    </source>
</evidence>
<feature type="domain" description="DUF7869" evidence="2">
    <location>
        <begin position="688"/>
        <end position="807"/>
    </location>
</feature>
<dbReference type="Pfam" id="PF25273">
    <property type="entry name" value="DUF7869"/>
    <property type="match status" value="1"/>
</dbReference>
<name>A0A9P0DPT4_PHACE</name>
<dbReference type="AlphaFoldDB" id="A0A9P0DPT4"/>
<sequence>MGSRIEKIFAALKKPNGILDGNSLVKSSIANVSDDLIANSDGLLPHNTPDISRSESSPVEETVPNVSGLDMDYNNLQQHDTPNYSRLEATLVETTVVNIIRDPVMNLDNFLLHETPNIMELGLTEVMDVAKVSDSVIDSNGLLLHITPNSLDGATSTDADVLLLHCSPNSSRLNIIDNSMPVRAADETDDYILHELQTYKPTLDRNSPLDLEASTFATPQEYSEITIFPRTQVVEDNTNTEEELPFIEDQETFENAGETDISENNFNGEENCDGVDNDYVPSDESDIDSSSSEIEDPDDLNDIKSSRKRKMKTTAHNRKQVEVIDESNRTKEHEIQPGTSFQVTPTPSMQNGDETVGEEGVRREKRKNNRKEMKKRRNAGEEYSTVKGKKKESRKVRENSCKTSKRCFNECKHFTEDERLGIFKTYWNLDHQRKRDWLLKSMVRVPVKRNKNLSQRNCTYNYFISKGGENKRVCKNFLLNTLDITVKLFQYTRDNSLKENLELSKTDNRGKHTPPNKTPPDITENCRAFIKNLPAIPSHYCRKDNDRKYLPVEFQNVSNLFRIYRHHFNSLNEPHVNEKLFKKIFKDDFNIGFHQPKKDKCNTCEQYKNIPDEDKSETLQENYASHQQEARASKNIFIEKQKRIENNPRSLCVSFDLQKVLNTPHGNSMLLFYSRKYAYYNFSVYESGRRNGYCYLWGESDGNRGSNDICTALNMYIKKIDDENSTEELFLFCDSCSGQNKNSLILSMIKYTLDKCKHLNSIEVNYLIPGHTYMPVDSVHATIERSLKGRIIYAPSEWPTVIKFSRKDEKLKPFEAIALQHSDFMDWKPVQKKYFLIIRAKENM</sequence>
<evidence type="ECO:0000259" key="2">
    <source>
        <dbReference type="Pfam" id="PF25273"/>
    </source>
</evidence>
<keyword evidence="4" id="KW-1185">Reference proteome</keyword>
<proteinExistence type="predicted"/>
<reference evidence="3" key="1">
    <citation type="submission" date="2022-01" db="EMBL/GenBank/DDBJ databases">
        <authorList>
            <person name="King R."/>
        </authorList>
    </citation>
    <scope>NUCLEOTIDE SEQUENCE</scope>
</reference>
<feature type="compositionally biased region" description="Basic and acidic residues" evidence="1">
    <location>
        <begin position="319"/>
        <end position="335"/>
    </location>
</feature>
<reference evidence="3" key="2">
    <citation type="submission" date="2022-10" db="EMBL/GenBank/DDBJ databases">
        <authorList>
            <consortium name="ENA_rothamsted_submissions"/>
            <consortium name="culmorum"/>
            <person name="King R."/>
        </authorList>
    </citation>
    <scope>NUCLEOTIDE SEQUENCE</scope>
</reference>
<feature type="region of interest" description="Disordered" evidence="1">
    <location>
        <begin position="502"/>
        <end position="523"/>
    </location>
</feature>
<feature type="compositionally biased region" description="Acidic residues" evidence="1">
    <location>
        <begin position="270"/>
        <end position="300"/>
    </location>
</feature>
<dbReference type="EMBL" id="OU896710">
    <property type="protein sequence ID" value="CAH1163448.1"/>
    <property type="molecule type" value="Genomic_DNA"/>
</dbReference>